<feature type="region of interest" description="Disordered" evidence="2">
    <location>
        <begin position="1"/>
        <end position="47"/>
    </location>
</feature>
<organism evidence="4 5">
    <name type="scientific">Roseicella frigidaeris</name>
    <dbReference type="NCBI Taxonomy" id="2230885"/>
    <lineage>
        <taxon>Bacteria</taxon>
        <taxon>Pseudomonadati</taxon>
        <taxon>Pseudomonadota</taxon>
        <taxon>Alphaproteobacteria</taxon>
        <taxon>Acetobacterales</taxon>
        <taxon>Roseomonadaceae</taxon>
        <taxon>Roseicella</taxon>
    </lineage>
</organism>
<proteinExistence type="predicted"/>
<dbReference type="AlphaFoldDB" id="A0A327M9P5"/>
<evidence type="ECO:0000259" key="3">
    <source>
        <dbReference type="Pfam" id="PF12697"/>
    </source>
</evidence>
<reference evidence="5" key="1">
    <citation type="submission" date="2018-06" db="EMBL/GenBank/DDBJ databases">
        <authorList>
            <person name="Khan S.A."/>
        </authorList>
    </citation>
    <scope>NUCLEOTIDE SEQUENCE [LARGE SCALE GENOMIC DNA]</scope>
    <source>
        <strain evidence="5">DB-1506</strain>
    </source>
</reference>
<evidence type="ECO:0000256" key="2">
    <source>
        <dbReference type="SAM" id="MobiDB-lite"/>
    </source>
</evidence>
<evidence type="ECO:0000256" key="1">
    <source>
        <dbReference type="ARBA" id="ARBA00022801"/>
    </source>
</evidence>
<dbReference type="InterPro" id="IPR029058">
    <property type="entry name" value="AB_hydrolase_fold"/>
</dbReference>
<keyword evidence="5" id="KW-1185">Reference proteome</keyword>
<evidence type="ECO:0000313" key="4">
    <source>
        <dbReference type="EMBL" id="RAI59032.1"/>
    </source>
</evidence>
<protein>
    <submittedName>
        <fullName evidence="4">Alpha/beta hydrolase</fullName>
    </submittedName>
</protein>
<dbReference type="Pfam" id="PF12697">
    <property type="entry name" value="Abhydrolase_6"/>
    <property type="match status" value="1"/>
</dbReference>
<sequence length="330" mass="35089">MPASPTAAADRPRPGLPASPAPPRKRAMRSVGGTGMAASQGMQEEEAPEALLARLEGAARRHETPCGEGRMVWHLWGEAAAEPLVLLHGGSGSWRHWARNLETLARHRLVLCPDLPGLGESAMPPPAADPAPVAAIVRAGILALLGTEAGRPRAYDLCGFSFGALLSGHVAAQSGAELRSVTLVGAGALGPRRQVTELTKVRSLEGEARVAAHRHNLAALMFADPRNIDPLALAIQEWNTRRARFQSRGFAGSTSLRDAIAAARCPVALLYGERDAIAWPEVELRFQALRAVQPEAWTGVIPGAGHWVAYEAAAAFDAMLLEMLARRLGR</sequence>
<evidence type="ECO:0000313" key="5">
    <source>
        <dbReference type="Proteomes" id="UP000249065"/>
    </source>
</evidence>
<dbReference type="EMBL" id="QLIX01000006">
    <property type="protein sequence ID" value="RAI59032.1"/>
    <property type="molecule type" value="Genomic_DNA"/>
</dbReference>
<dbReference type="SUPFAM" id="SSF53474">
    <property type="entry name" value="alpha/beta-Hydrolases"/>
    <property type="match status" value="1"/>
</dbReference>
<dbReference type="GO" id="GO:0016020">
    <property type="term" value="C:membrane"/>
    <property type="evidence" value="ECO:0007669"/>
    <property type="project" value="TreeGrafter"/>
</dbReference>
<dbReference type="InterPro" id="IPR000073">
    <property type="entry name" value="AB_hydrolase_1"/>
</dbReference>
<dbReference type="Proteomes" id="UP000249065">
    <property type="component" value="Unassembled WGS sequence"/>
</dbReference>
<accession>A0A327M9P5</accession>
<name>A0A327M9P5_9PROT</name>
<dbReference type="InterPro" id="IPR050266">
    <property type="entry name" value="AB_hydrolase_sf"/>
</dbReference>
<dbReference type="PANTHER" id="PTHR43798">
    <property type="entry name" value="MONOACYLGLYCEROL LIPASE"/>
    <property type="match status" value="1"/>
</dbReference>
<dbReference type="OrthoDB" id="9815441at2"/>
<dbReference type="Gene3D" id="3.40.50.1820">
    <property type="entry name" value="alpha/beta hydrolase"/>
    <property type="match status" value="1"/>
</dbReference>
<dbReference type="GO" id="GO:0016787">
    <property type="term" value="F:hydrolase activity"/>
    <property type="evidence" value="ECO:0007669"/>
    <property type="project" value="UniProtKB-KW"/>
</dbReference>
<comment type="caution">
    <text evidence="4">The sequence shown here is derived from an EMBL/GenBank/DDBJ whole genome shotgun (WGS) entry which is preliminary data.</text>
</comment>
<dbReference type="PANTHER" id="PTHR43798:SF31">
    <property type="entry name" value="AB HYDROLASE SUPERFAMILY PROTEIN YCLE"/>
    <property type="match status" value="1"/>
</dbReference>
<gene>
    <name evidence="4" type="ORF">DOO78_10875</name>
</gene>
<feature type="domain" description="AB hydrolase-1" evidence="3">
    <location>
        <begin position="84"/>
        <end position="316"/>
    </location>
</feature>
<keyword evidence="1 4" id="KW-0378">Hydrolase</keyword>